<evidence type="ECO:0000313" key="1">
    <source>
        <dbReference type="EMBL" id="PKU72823.1"/>
    </source>
</evidence>
<proteinExistence type="predicted"/>
<dbReference type="Proteomes" id="UP000233837">
    <property type="component" value="Unassembled WGS sequence"/>
</dbReference>
<evidence type="ECO:0008006" key="3">
    <source>
        <dbReference type="Google" id="ProtNLM"/>
    </source>
</evidence>
<dbReference type="AlphaFoldDB" id="A0A2I0WAY8"/>
<name>A0A2I0WAY8_9ASPA</name>
<reference evidence="1 2" key="1">
    <citation type="journal article" date="2016" name="Sci. Rep.">
        <title>The Dendrobium catenatum Lindl. genome sequence provides insights into polysaccharide synthase, floral development and adaptive evolution.</title>
        <authorList>
            <person name="Zhang G.Q."/>
            <person name="Xu Q."/>
            <person name="Bian C."/>
            <person name="Tsai W.C."/>
            <person name="Yeh C.M."/>
            <person name="Liu K.W."/>
            <person name="Yoshida K."/>
            <person name="Zhang L.S."/>
            <person name="Chang S.B."/>
            <person name="Chen F."/>
            <person name="Shi Y."/>
            <person name="Su Y.Y."/>
            <person name="Zhang Y.Q."/>
            <person name="Chen L.J."/>
            <person name="Yin Y."/>
            <person name="Lin M."/>
            <person name="Huang H."/>
            <person name="Deng H."/>
            <person name="Wang Z.W."/>
            <person name="Zhu S.L."/>
            <person name="Zhao X."/>
            <person name="Deng C."/>
            <person name="Niu S.C."/>
            <person name="Huang J."/>
            <person name="Wang M."/>
            <person name="Liu G.H."/>
            <person name="Yang H.J."/>
            <person name="Xiao X.J."/>
            <person name="Hsiao Y.Y."/>
            <person name="Wu W.L."/>
            <person name="Chen Y.Y."/>
            <person name="Mitsuda N."/>
            <person name="Ohme-Takagi M."/>
            <person name="Luo Y.B."/>
            <person name="Van de Peer Y."/>
            <person name="Liu Z.J."/>
        </authorList>
    </citation>
    <scope>NUCLEOTIDE SEQUENCE [LARGE SCALE GENOMIC DNA]</scope>
    <source>
        <tissue evidence="1">The whole plant</tissue>
    </source>
</reference>
<dbReference type="EMBL" id="KZ502802">
    <property type="protein sequence ID" value="PKU72823.1"/>
    <property type="molecule type" value="Genomic_DNA"/>
</dbReference>
<accession>A0A2I0WAY8</accession>
<sequence length="68" mass="8013">MRILKWMPFFDIKEESPIVPIWVSFPNLRLHFFQPESFTCAGLNIRETSSNRSGYCLSDEAFYGQNSY</sequence>
<reference evidence="1 2" key="2">
    <citation type="journal article" date="2017" name="Nature">
        <title>The Apostasia genome and the evolution of orchids.</title>
        <authorList>
            <person name="Zhang G.Q."/>
            <person name="Liu K.W."/>
            <person name="Li Z."/>
            <person name="Lohaus R."/>
            <person name="Hsiao Y.Y."/>
            <person name="Niu S.C."/>
            <person name="Wang J.Y."/>
            <person name="Lin Y.C."/>
            <person name="Xu Q."/>
            <person name="Chen L.J."/>
            <person name="Yoshida K."/>
            <person name="Fujiwara S."/>
            <person name="Wang Z.W."/>
            <person name="Zhang Y.Q."/>
            <person name="Mitsuda N."/>
            <person name="Wang M."/>
            <person name="Liu G.H."/>
            <person name="Pecoraro L."/>
            <person name="Huang H.X."/>
            <person name="Xiao X.J."/>
            <person name="Lin M."/>
            <person name="Wu X.Y."/>
            <person name="Wu W.L."/>
            <person name="Chen Y.Y."/>
            <person name="Chang S.B."/>
            <person name="Sakamoto S."/>
            <person name="Ohme-Takagi M."/>
            <person name="Yagi M."/>
            <person name="Zeng S.J."/>
            <person name="Shen C.Y."/>
            <person name="Yeh C.M."/>
            <person name="Luo Y.B."/>
            <person name="Tsai W.C."/>
            <person name="Van de Peer Y."/>
            <person name="Liu Z.J."/>
        </authorList>
    </citation>
    <scope>NUCLEOTIDE SEQUENCE [LARGE SCALE GENOMIC DNA]</scope>
    <source>
        <tissue evidence="1">The whole plant</tissue>
    </source>
</reference>
<evidence type="ECO:0000313" key="2">
    <source>
        <dbReference type="Proteomes" id="UP000233837"/>
    </source>
</evidence>
<keyword evidence="2" id="KW-1185">Reference proteome</keyword>
<gene>
    <name evidence="1" type="ORF">MA16_Dca020263</name>
</gene>
<protein>
    <recommendedName>
        <fullName evidence="3">DUF4283 domain-containing protein</fullName>
    </recommendedName>
</protein>
<organism evidence="1 2">
    <name type="scientific">Dendrobium catenatum</name>
    <dbReference type="NCBI Taxonomy" id="906689"/>
    <lineage>
        <taxon>Eukaryota</taxon>
        <taxon>Viridiplantae</taxon>
        <taxon>Streptophyta</taxon>
        <taxon>Embryophyta</taxon>
        <taxon>Tracheophyta</taxon>
        <taxon>Spermatophyta</taxon>
        <taxon>Magnoliopsida</taxon>
        <taxon>Liliopsida</taxon>
        <taxon>Asparagales</taxon>
        <taxon>Orchidaceae</taxon>
        <taxon>Epidendroideae</taxon>
        <taxon>Malaxideae</taxon>
        <taxon>Dendrobiinae</taxon>
        <taxon>Dendrobium</taxon>
    </lineage>
</organism>